<keyword evidence="2" id="KW-1133">Transmembrane helix</keyword>
<accession>A0A401ZF14</accession>
<proteinExistence type="predicted"/>
<dbReference type="PANTHER" id="PTHR34094:SF1">
    <property type="entry name" value="PROTEIN FAM185A"/>
    <property type="match status" value="1"/>
</dbReference>
<protein>
    <recommendedName>
        <fullName evidence="3">DUF4097 domain-containing protein</fullName>
    </recommendedName>
</protein>
<keyword evidence="2" id="KW-0812">Transmembrane</keyword>
<evidence type="ECO:0000313" key="4">
    <source>
        <dbReference type="EMBL" id="GCE05429.1"/>
    </source>
</evidence>
<feature type="compositionally biased region" description="Polar residues" evidence="1">
    <location>
        <begin position="50"/>
        <end position="61"/>
    </location>
</feature>
<dbReference type="RefSeq" id="WP_126596470.1">
    <property type="nucleotide sequence ID" value="NZ_BIFQ01000001.1"/>
</dbReference>
<dbReference type="Pfam" id="PF13349">
    <property type="entry name" value="DUF4097"/>
    <property type="match status" value="1"/>
</dbReference>
<dbReference type="Proteomes" id="UP000287224">
    <property type="component" value="Unassembled WGS sequence"/>
</dbReference>
<dbReference type="OrthoDB" id="151680at2"/>
<keyword evidence="2" id="KW-0472">Membrane</keyword>
<sequence>MRRKQLFWLAVIGVVLIMLLVLVIGIYKTDYATDTNTLVPSSGAAHDASTENSNGGPEQQSFQVSEHAQLLIKGHSSDINVRRGATSTLVIVARKHGTPNLGPAADNIHVLYHQSSDAQGHDHITIDTDPALKDLDYDVTAPASAQVQIEITSGAVVVQGIAGASIDTINGNPDVEDIQGPVKVHTESGDVTARHINGPMSLEAGSGSIHANDVNGQLQALTRSGDVLVSSGIVQGQTTLKTDNGSVRFEGSMDGKGSYNLATHSGDVDLTLPRNAAFQLNATTGSGDVHNEFGSSQVGAAPQAHITVTIGHGSVNVDKLP</sequence>
<evidence type="ECO:0000256" key="2">
    <source>
        <dbReference type="SAM" id="Phobius"/>
    </source>
</evidence>
<gene>
    <name evidence="4" type="ORF">KDAU_27580</name>
</gene>
<name>A0A401ZF14_9CHLR</name>
<dbReference type="PANTHER" id="PTHR34094">
    <property type="match status" value="1"/>
</dbReference>
<comment type="caution">
    <text evidence="4">The sequence shown here is derived from an EMBL/GenBank/DDBJ whole genome shotgun (WGS) entry which is preliminary data.</text>
</comment>
<dbReference type="AlphaFoldDB" id="A0A401ZF14"/>
<feature type="domain" description="DUF4097" evidence="3">
    <location>
        <begin position="146"/>
        <end position="317"/>
    </location>
</feature>
<dbReference type="EMBL" id="BIFQ01000001">
    <property type="protein sequence ID" value="GCE05429.1"/>
    <property type="molecule type" value="Genomic_DNA"/>
</dbReference>
<keyword evidence="5" id="KW-1185">Reference proteome</keyword>
<feature type="transmembrane region" description="Helical" evidence="2">
    <location>
        <begin position="7"/>
        <end position="27"/>
    </location>
</feature>
<evidence type="ECO:0000259" key="3">
    <source>
        <dbReference type="Pfam" id="PF13349"/>
    </source>
</evidence>
<evidence type="ECO:0000256" key="1">
    <source>
        <dbReference type="SAM" id="MobiDB-lite"/>
    </source>
</evidence>
<dbReference type="InterPro" id="IPR025164">
    <property type="entry name" value="Toastrack_DUF4097"/>
</dbReference>
<reference evidence="5" key="1">
    <citation type="submission" date="2018-12" db="EMBL/GenBank/DDBJ databases">
        <title>Tengunoibacter tsumagoiensis gen. nov., sp. nov., Dictyobacter kobayashii sp. nov., D. alpinus sp. nov., and D. joshuensis sp. nov. and description of Dictyobacteraceae fam. nov. within the order Ktedonobacterales isolated from Tengu-no-mugimeshi.</title>
        <authorList>
            <person name="Wang C.M."/>
            <person name="Zheng Y."/>
            <person name="Sakai Y."/>
            <person name="Toyoda A."/>
            <person name="Minakuchi Y."/>
            <person name="Abe K."/>
            <person name="Yokota A."/>
            <person name="Yabe S."/>
        </authorList>
    </citation>
    <scope>NUCLEOTIDE SEQUENCE [LARGE SCALE GENOMIC DNA]</scope>
    <source>
        <strain evidence="5">S-27</strain>
    </source>
</reference>
<feature type="region of interest" description="Disordered" evidence="1">
    <location>
        <begin position="41"/>
        <end position="61"/>
    </location>
</feature>
<organism evidence="4 5">
    <name type="scientific">Dictyobacter aurantiacus</name>
    <dbReference type="NCBI Taxonomy" id="1936993"/>
    <lineage>
        <taxon>Bacteria</taxon>
        <taxon>Bacillati</taxon>
        <taxon>Chloroflexota</taxon>
        <taxon>Ktedonobacteria</taxon>
        <taxon>Ktedonobacterales</taxon>
        <taxon>Dictyobacteraceae</taxon>
        <taxon>Dictyobacter</taxon>
    </lineage>
</organism>
<evidence type="ECO:0000313" key="5">
    <source>
        <dbReference type="Proteomes" id="UP000287224"/>
    </source>
</evidence>